<proteinExistence type="inferred from homology"/>
<keyword evidence="10" id="KW-1185">Reference proteome</keyword>
<dbReference type="GO" id="GO:0016020">
    <property type="term" value="C:membrane"/>
    <property type="evidence" value="ECO:0007669"/>
    <property type="project" value="UniProtKB-SubCell"/>
</dbReference>
<evidence type="ECO:0000256" key="6">
    <source>
        <dbReference type="ARBA" id="ARBA00023315"/>
    </source>
</evidence>
<keyword evidence="4 7" id="KW-1133">Transmembrane helix</keyword>
<dbReference type="AlphaFoldDB" id="X6NNJ8"/>
<evidence type="ECO:0000313" key="9">
    <source>
        <dbReference type="EMBL" id="ETO27284.1"/>
    </source>
</evidence>
<dbReference type="EMBL" id="ASPP01007350">
    <property type="protein sequence ID" value="ETO27284.1"/>
    <property type="molecule type" value="Genomic_DNA"/>
</dbReference>
<organism evidence="9 10">
    <name type="scientific">Reticulomyxa filosa</name>
    <dbReference type="NCBI Taxonomy" id="46433"/>
    <lineage>
        <taxon>Eukaryota</taxon>
        <taxon>Sar</taxon>
        <taxon>Rhizaria</taxon>
        <taxon>Retaria</taxon>
        <taxon>Foraminifera</taxon>
        <taxon>Monothalamids</taxon>
        <taxon>Reticulomyxidae</taxon>
        <taxon>Reticulomyxa</taxon>
    </lineage>
</organism>
<dbReference type="PANTHER" id="PTHR12246">
    <property type="entry name" value="PALMITOYLTRANSFERASE ZDHHC16"/>
    <property type="match status" value="1"/>
</dbReference>
<feature type="transmembrane region" description="Helical" evidence="7">
    <location>
        <begin position="161"/>
        <end position="187"/>
    </location>
</feature>
<evidence type="ECO:0000259" key="8">
    <source>
        <dbReference type="Pfam" id="PF01529"/>
    </source>
</evidence>
<comment type="domain">
    <text evidence="7">The DHHC domain is required for palmitoyltransferase activity.</text>
</comment>
<feature type="domain" description="Palmitoyltransferase DHHC" evidence="8">
    <location>
        <begin position="70"/>
        <end position="201"/>
    </location>
</feature>
<feature type="transmembrane region" description="Helical" evidence="7">
    <location>
        <begin position="20"/>
        <end position="37"/>
    </location>
</feature>
<dbReference type="PROSITE" id="PS50216">
    <property type="entry name" value="DHHC"/>
    <property type="match status" value="1"/>
</dbReference>
<dbReference type="InterPro" id="IPR001594">
    <property type="entry name" value="Palmitoyltrfase_DHHC"/>
</dbReference>
<protein>
    <recommendedName>
        <fullName evidence="7">Palmitoyltransferase</fullName>
        <ecNumber evidence="7">2.3.1.225</ecNumber>
    </recommendedName>
</protein>
<sequence>MGMCRKPIHNKKKKKQSMRFSVFVTYLIMAMKLAYNGNPVFRPKLPLFAMEASQRKTLKGASLVSVVTDMSKEFCRHCQSYRPPRTHHCSRCQMCISRMDHHCAFLNNCVGLNNHRYFLQFLMYCQSGLLLYDLCALIVFCSGSHDLTFSHHPNKGVVCPFWRFFVVMILLPAISVFFLTFCFTLILGQISNILKNRTYVEVRFEKELATKRQTSNQSNTLNDVNNDNNNNDNISINKRNKRLLFNPFSFSFSFLFFYLYCSFLSFFFSLSLSLSALRIRTTNKNWTPDSHKTEERESLIAKPADQTDKVNATNSDRFNSGDKCQNTQIIMGSSLLHWFLPLSWDIDEVGVHWAMHNSRITSHMYRSYNSWRLTSCLRRSILYLRTTRTNNETTNV</sequence>
<evidence type="ECO:0000256" key="1">
    <source>
        <dbReference type="ARBA" id="ARBA00004141"/>
    </source>
</evidence>
<dbReference type="OrthoDB" id="9909019at2759"/>
<accession>X6NNJ8</accession>
<comment type="caution">
    <text evidence="9">The sequence shown here is derived from an EMBL/GenBank/DDBJ whole genome shotgun (WGS) entry which is preliminary data.</text>
</comment>
<gene>
    <name evidence="9" type="ORF">RFI_09847</name>
</gene>
<comment type="similarity">
    <text evidence="7">Belongs to the DHHC palmitoyltransferase family.</text>
</comment>
<keyword evidence="2 7" id="KW-0808">Transferase</keyword>
<dbReference type="GO" id="GO:0019706">
    <property type="term" value="F:protein-cysteine S-palmitoyltransferase activity"/>
    <property type="evidence" value="ECO:0007669"/>
    <property type="project" value="UniProtKB-EC"/>
</dbReference>
<keyword evidence="5 7" id="KW-0472">Membrane</keyword>
<evidence type="ECO:0000256" key="7">
    <source>
        <dbReference type="RuleBase" id="RU079119"/>
    </source>
</evidence>
<comment type="subcellular location">
    <subcellularLocation>
        <location evidence="1">Membrane</location>
        <topology evidence="1">Multi-pass membrane protein</topology>
    </subcellularLocation>
</comment>
<evidence type="ECO:0000313" key="10">
    <source>
        <dbReference type="Proteomes" id="UP000023152"/>
    </source>
</evidence>
<reference evidence="9 10" key="1">
    <citation type="journal article" date="2013" name="Curr. Biol.">
        <title>The Genome of the Foraminiferan Reticulomyxa filosa.</title>
        <authorList>
            <person name="Glockner G."/>
            <person name="Hulsmann N."/>
            <person name="Schleicher M."/>
            <person name="Noegel A.A."/>
            <person name="Eichinger L."/>
            <person name="Gallinger C."/>
            <person name="Pawlowski J."/>
            <person name="Sierra R."/>
            <person name="Euteneuer U."/>
            <person name="Pillet L."/>
            <person name="Moustafa A."/>
            <person name="Platzer M."/>
            <person name="Groth M."/>
            <person name="Szafranski K."/>
            <person name="Schliwa M."/>
        </authorList>
    </citation>
    <scope>NUCLEOTIDE SEQUENCE [LARGE SCALE GENOMIC DNA]</scope>
</reference>
<dbReference type="Pfam" id="PF01529">
    <property type="entry name" value="DHHC"/>
    <property type="match status" value="1"/>
</dbReference>
<name>X6NNJ8_RETFI</name>
<dbReference type="Proteomes" id="UP000023152">
    <property type="component" value="Unassembled WGS sequence"/>
</dbReference>
<evidence type="ECO:0000256" key="4">
    <source>
        <dbReference type="ARBA" id="ARBA00022989"/>
    </source>
</evidence>
<dbReference type="InterPro" id="IPR039859">
    <property type="entry name" value="PFA4/ZDH16/20/ERF2-like"/>
</dbReference>
<feature type="transmembrane region" description="Helical" evidence="7">
    <location>
        <begin position="248"/>
        <end position="270"/>
    </location>
</feature>
<evidence type="ECO:0000256" key="5">
    <source>
        <dbReference type="ARBA" id="ARBA00023136"/>
    </source>
</evidence>
<keyword evidence="6 7" id="KW-0012">Acyltransferase</keyword>
<comment type="catalytic activity">
    <reaction evidence="7">
        <text>L-cysteinyl-[protein] + hexadecanoyl-CoA = S-hexadecanoyl-L-cysteinyl-[protein] + CoA</text>
        <dbReference type="Rhea" id="RHEA:36683"/>
        <dbReference type="Rhea" id="RHEA-COMP:10131"/>
        <dbReference type="Rhea" id="RHEA-COMP:11032"/>
        <dbReference type="ChEBI" id="CHEBI:29950"/>
        <dbReference type="ChEBI" id="CHEBI:57287"/>
        <dbReference type="ChEBI" id="CHEBI:57379"/>
        <dbReference type="ChEBI" id="CHEBI:74151"/>
        <dbReference type="EC" id="2.3.1.225"/>
    </reaction>
</comment>
<keyword evidence="3 7" id="KW-0812">Transmembrane</keyword>
<evidence type="ECO:0000256" key="2">
    <source>
        <dbReference type="ARBA" id="ARBA00022679"/>
    </source>
</evidence>
<evidence type="ECO:0000256" key="3">
    <source>
        <dbReference type="ARBA" id="ARBA00022692"/>
    </source>
</evidence>
<dbReference type="EC" id="2.3.1.225" evidence="7"/>